<dbReference type="Proteomes" id="UP000033103">
    <property type="component" value="Chromosome"/>
</dbReference>
<dbReference type="OrthoDB" id="6293663at2"/>
<reference evidence="1 2" key="1">
    <citation type="journal article" date="2012" name="BMC Genomics">
        <title>Genomic sequence analysis and characterization of Sneathia amnii sp. nov.</title>
        <authorList>
            <consortium name="Vaginal Microbiome Consortium (additional members)"/>
            <person name="Harwich M.D.Jr."/>
            <person name="Serrano M.G."/>
            <person name="Fettweis J.M."/>
            <person name="Alves J.M."/>
            <person name="Reimers M.A."/>
            <person name="Buck G.A."/>
            <person name="Jefferson K.K."/>
        </authorList>
    </citation>
    <scope>NUCLEOTIDE SEQUENCE [LARGE SCALE GENOMIC DNA]</scope>
    <source>
        <strain evidence="1 2">SN35</strain>
    </source>
</reference>
<dbReference type="HOGENOM" id="CLU_2636576_0_0_0"/>
<dbReference type="AlphaFoldDB" id="A0A0E3Z9W6"/>
<dbReference type="RefSeq" id="WP_046328426.1">
    <property type="nucleotide sequence ID" value="NZ_CP011280.1"/>
</dbReference>
<gene>
    <name evidence="1" type="ORF">VC03_01915</name>
</gene>
<dbReference type="PATRIC" id="fig|1069640.6.peg.365"/>
<evidence type="ECO:0000313" key="1">
    <source>
        <dbReference type="EMBL" id="AKC95320.1"/>
    </source>
</evidence>
<proteinExistence type="predicted"/>
<organism evidence="1 2">
    <name type="scientific">Sneathia vaginalis</name>
    <dbReference type="NCBI Taxonomy" id="187101"/>
    <lineage>
        <taxon>Bacteria</taxon>
        <taxon>Fusobacteriati</taxon>
        <taxon>Fusobacteriota</taxon>
        <taxon>Fusobacteriia</taxon>
        <taxon>Fusobacteriales</taxon>
        <taxon>Leptotrichiaceae</taxon>
        <taxon>Sneathia</taxon>
    </lineage>
</organism>
<name>A0A0E3Z9W6_9FUSO</name>
<sequence length="68" mass="7907">MKLNRCIKCSNVEHVIKSIYLPTKDIDGWIKNILPTSELFYIKICKNCGYTEIYCAKLVDRDTEHGNI</sequence>
<dbReference type="EMBL" id="CP011280">
    <property type="protein sequence ID" value="AKC95320.1"/>
    <property type="molecule type" value="Genomic_DNA"/>
</dbReference>
<dbReference type="STRING" id="187101.VC03_01915"/>
<accession>A0A0E3Z9W6</accession>
<dbReference type="KEGG" id="sns:VC03_01915"/>
<keyword evidence="2" id="KW-1185">Reference proteome</keyword>
<evidence type="ECO:0000313" key="2">
    <source>
        <dbReference type="Proteomes" id="UP000033103"/>
    </source>
</evidence>
<protein>
    <submittedName>
        <fullName evidence="1">Uncharacterized protein</fullName>
    </submittedName>
</protein>